<proteinExistence type="predicted"/>
<reference evidence="2" key="2">
    <citation type="submission" date="2015-01" db="EMBL/GenBank/DDBJ databases">
        <title>Evolutionary Origins and Diversification of the Mycorrhizal Mutualists.</title>
        <authorList>
            <consortium name="DOE Joint Genome Institute"/>
            <consortium name="Mycorrhizal Genomics Consortium"/>
            <person name="Kohler A."/>
            <person name="Kuo A."/>
            <person name="Nagy L.G."/>
            <person name="Floudas D."/>
            <person name="Copeland A."/>
            <person name="Barry K.W."/>
            <person name="Cichocki N."/>
            <person name="Veneault-Fourrey C."/>
            <person name="LaButti K."/>
            <person name="Lindquist E.A."/>
            <person name="Lipzen A."/>
            <person name="Lundell T."/>
            <person name="Morin E."/>
            <person name="Murat C."/>
            <person name="Riley R."/>
            <person name="Ohm R."/>
            <person name="Sun H."/>
            <person name="Tunlid A."/>
            <person name="Henrissat B."/>
            <person name="Grigoriev I.V."/>
            <person name="Hibbett D.S."/>
            <person name="Martin F."/>
        </authorList>
    </citation>
    <scope>NUCLEOTIDE SEQUENCE [LARGE SCALE GENOMIC DNA]</scope>
    <source>
        <strain evidence="2">441</strain>
    </source>
</reference>
<dbReference type="AlphaFoldDB" id="A0A0C9Z654"/>
<protein>
    <submittedName>
        <fullName evidence="1">Uncharacterized protein</fullName>
    </submittedName>
</protein>
<gene>
    <name evidence="1" type="ORF">PISMIDRAFT_115185</name>
</gene>
<keyword evidence="2" id="KW-1185">Reference proteome</keyword>
<reference evidence="1 2" key="1">
    <citation type="submission" date="2014-04" db="EMBL/GenBank/DDBJ databases">
        <authorList>
            <consortium name="DOE Joint Genome Institute"/>
            <person name="Kuo A."/>
            <person name="Kohler A."/>
            <person name="Costa M.D."/>
            <person name="Nagy L.G."/>
            <person name="Floudas D."/>
            <person name="Copeland A."/>
            <person name="Barry K.W."/>
            <person name="Cichocki N."/>
            <person name="Veneault-Fourrey C."/>
            <person name="LaButti K."/>
            <person name="Lindquist E.A."/>
            <person name="Lipzen A."/>
            <person name="Lundell T."/>
            <person name="Morin E."/>
            <person name="Murat C."/>
            <person name="Sun H."/>
            <person name="Tunlid A."/>
            <person name="Henrissat B."/>
            <person name="Grigoriev I.V."/>
            <person name="Hibbett D.S."/>
            <person name="Martin F."/>
            <person name="Nordberg H.P."/>
            <person name="Cantor M.N."/>
            <person name="Hua S.X."/>
        </authorList>
    </citation>
    <scope>NUCLEOTIDE SEQUENCE [LARGE SCALE GENOMIC DNA]</scope>
    <source>
        <strain evidence="1 2">441</strain>
    </source>
</reference>
<accession>A0A0C9Z654</accession>
<name>A0A0C9Z654_9AGAM</name>
<evidence type="ECO:0000313" key="2">
    <source>
        <dbReference type="Proteomes" id="UP000054018"/>
    </source>
</evidence>
<dbReference type="Proteomes" id="UP000054018">
    <property type="component" value="Unassembled WGS sequence"/>
</dbReference>
<organism evidence="1 2">
    <name type="scientific">Pisolithus microcarpus 441</name>
    <dbReference type="NCBI Taxonomy" id="765257"/>
    <lineage>
        <taxon>Eukaryota</taxon>
        <taxon>Fungi</taxon>
        <taxon>Dikarya</taxon>
        <taxon>Basidiomycota</taxon>
        <taxon>Agaricomycotina</taxon>
        <taxon>Agaricomycetes</taxon>
        <taxon>Agaricomycetidae</taxon>
        <taxon>Boletales</taxon>
        <taxon>Sclerodermatineae</taxon>
        <taxon>Pisolithaceae</taxon>
        <taxon>Pisolithus</taxon>
    </lineage>
</organism>
<feature type="non-terminal residue" evidence="1">
    <location>
        <position position="1"/>
    </location>
</feature>
<dbReference type="OrthoDB" id="2688393at2759"/>
<evidence type="ECO:0000313" key="1">
    <source>
        <dbReference type="EMBL" id="KIK15428.1"/>
    </source>
</evidence>
<dbReference type="HOGENOM" id="CLU_006344_5_3_1"/>
<dbReference type="EMBL" id="KN833891">
    <property type="protein sequence ID" value="KIK15428.1"/>
    <property type="molecule type" value="Genomic_DNA"/>
</dbReference>
<sequence length="109" mass="12592">RTVEYFPGASQSYPGRRTTMDQFFSDKNGQFHKENLFYPFTSPEDWQIASWLLHSHLSMAAIDGFLSLDLIKQLPLSFQTAKELHLRAELLPSGPRWHSQAICSQHPMK</sequence>